<evidence type="ECO:0000313" key="1">
    <source>
        <dbReference type="EMBL" id="MBC6994637.1"/>
    </source>
</evidence>
<gene>
    <name evidence="1" type="ORF">H9S92_10715</name>
</gene>
<reference evidence="1" key="1">
    <citation type="submission" date="2020-08" db="EMBL/GenBank/DDBJ databases">
        <title>Lewinella bacteria from marine environments.</title>
        <authorList>
            <person name="Zhong Y."/>
        </authorList>
    </citation>
    <scope>NUCLEOTIDE SEQUENCE</scope>
    <source>
        <strain evidence="1">KCTC 42187</strain>
    </source>
</reference>
<accession>A0A923PID6</accession>
<protein>
    <submittedName>
        <fullName evidence="1">Uncharacterized protein</fullName>
    </submittedName>
</protein>
<dbReference type="AlphaFoldDB" id="A0A923PID6"/>
<keyword evidence="2" id="KW-1185">Reference proteome</keyword>
<comment type="caution">
    <text evidence="1">The sequence shown here is derived from an EMBL/GenBank/DDBJ whole genome shotgun (WGS) entry which is preliminary data.</text>
</comment>
<dbReference type="EMBL" id="JACSIT010000100">
    <property type="protein sequence ID" value="MBC6994637.1"/>
    <property type="molecule type" value="Genomic_DNA"/>
</dbReference>
<sequence length="646" mass="71608">MRLLASRFSLLALVLVSLIFIPSCEKEELLLHTEQGTSSHHPAIVFDVGTLSYRPKTIGLVETVLGPDRQNPFTLENMKAAAIAATGSQGTRIITDKYVVFKPQTLEHLLLLEEEDLFLLEFPWTKEIIVKGDYYGDYSDSTSFPNLYTVVAADYVFPSVPYELIANLDLSEKEEIILEEAFDRTGNKPEWDSIYKNQGDYCFENRLALECDDNGTFGGGTGGGGPLNACGCPIPSNSRFPSGCIQVEDTEFGAFQGVRRVRVVGKNSWFTWRTADTNDQGCWTINRRFSGKAWFWVNFKNEGRLKLRFAGVNGWRFWQKAFAGEHYIGRINGPVFNNILVRYNSRQDNAVGTEGHYTWAGATVNNALHEYYDRANAEGFNTPPDINTLVMLGRTDGFATMLRQMGAGNFRNAFADGVAIGSGAGSGLQSPIAAIVFLATGFQNTQVPLANLRTYLGDVNIGGNYMNSDLLKRLSYHEIGHSAHFTNAGTAYWKDVIRAEVAAGGHGDEDSHLAGHIQVAESWAEHIALTMTGRQYVSANQLNSGFGASNGWWNRLEELRNETFGHIPIGLYNDLIDGIHLKEKVRDENSFQMFELLDPVSGYSNAFFTSQLGETVDSPAQFRLRCLNALPTGVPTASVNALFEEY</sequence>
<organism evidence="1 2">
    <name type="scientific">Neolewinella lacunae</name>
    <dbReference type="NCBI Taxonomy" id="1517758"/>
    <lineage>
        <taxon>Bacteria</taxon>
        <taxon>Pseudomonadati</taxon>
        <taxon>Bacteroidota</taxon>
        <taxon>Saprospiria</taxon>
        <taxon>Saprospirales</taxon>
        <taxon>Lewinellaceae</taxon>
        <taxon>Neolewinella</taxon>
    </lineage>
</organism>
<name>A0A923PID6_9BACT</name>
<dbReference type="RefSeq" id="WP_187466704.1">
    <property type="nucleotide sequence ID" value="NZ_JACSIT010000100.1"/>
</dbReference>
<proteinExistence type="predicted"/>
<dbReference type="Proteomes" id="UP000650081">
    <property type="component" value="Unassembled WGS sequence"/>
</dbReference>
<evidence type="ECO:0000313" key="2">
    <source>
        <dbReference type="Proteomes" id="UP000650081"/>
    </source>
</evidence>